<feature type="compositionally biased region" description="Low complexity" evidence="1">
    <location>
        <begin position="120"/>
        <end position="149"/>
    </location>
</feature>
<feature type="compositionally biased region" description="Low complexity" evidence="1">
    <location>
        <begin position="492"/>
        <end position="505"/>
    </location>
</feature>
<evidence type="ECO:0000313" key="3">
    <source>
        <dbReference type="Proteomes" id="UP000799779"/>
    </source>
</evidence>
<feature type="compositionally biased region" description="Basic residues" evidence="1">
    <location>
        <begin position="31"/>
        <end position="41"/>
    </location>
</feature>
<evidence type="ECO:0000256" key="1">
    <source>
        <dbReference type="SAM" id="MobiDB-lite"/>
    </source>
</evidence>
<proteinExistence type="predicted"/>
<reference evidence="2" key="1">
    <citation type="journal article" date="2020" name="Stud. Mycol.">
        <title>101 Dothideomycetes genomes: a test case for predicting lifestyles and emergence of pathogens.</title>
        <authorList>
            <person name="Haridas S."/>
            <person name="Albert R."/>
            <person name="Binder M."/>
            <person name="Bloem J."/>
            <person name="Labutti K."/>
            <person name="Salamov A."/>
            <person name="Andreopoulos B."/>
            <person name="Baker S."/>
            <person name="Barry K."/>
            <person name="Bills G."/>
            <person name="Bluhm B."/>
            <person name="Cannon C."/>
            <person name="Castanera R."/>
            <person name="Culley D."/>
            <person name="Daum C."/>
            <person name="Ezra D."/>
            <person name="Gonzalez J."/>
            <person name="Henrissat B."/>
            <person name="Kuo A."/>
            <person name="Liang C."/>
            <person name="Lipzen A."/>
            <person name="Lutzoni F."/>
            <person name="Magnuson J."/>
            <person name="Mondo S."/>
            <person name="Nolan M."/>
            <person name="Ohm R."/>
            <person name="Pangilinan J."/>
            <person name="Park H.-J."/>
            <person name="Ramirez L."/>
            <person name="Alfaro M."/>
            <person name="Sun H."/>
            <person name="Tritt A."/>
            <person name="Yoshinaga Y."/>
            <person name="Zwiers L.-H."/>
            <person name="Turgeon B."/>
            <person name="Goodwin S."/>
            <person name="Spatafora J."/>
            <person name="Crous P."/>
            <person name="Grigoriev I."/>
        </authorList>
    </citation>
    <scope>NUCLEOTIDE SEQUENCE</scope>
    <source>
        <strain evidence="2">CBS 123094</strain>
    </source>
</reference>
<feature type="compositionally biased region" description="Basic and acidic residues" evidence="1">
    <location>
        <begin position="103"/>
        <end position="117"/>
    </location>
</feature>
<feature type="region of interest" description="Disordered" evidence="1">
    <location>
        <begin position="1"/>
        <end position="50"/>
    </location>
</feature>
<keyword evidence="3" id="KW-1185">Reference proteome</keyword>
<dbReference type="OrthoDB" id="5336565at2759"/>
<evidence type="ECO:0000313" key="2">
    <source>
        <dbReference type="EMBL" id="KAF1993984.1"/>
    </source>
</evidence>
<feature type="compositionally biased region" description="Polar residues" evidence="1">
    <location>
        <begin position="442"/>
        <end position="459"/>
    </location>
</feature>
<dbReference type="EMBL" id="ML977677">
    <property type="protein sequence ID" value="KAF1993984.1"/>
    <property type="molecule type" value="Genomic_DNA"/>
</dbReference>
<feature type="region of interest" description="Disordered" evidence="1">
    <location>
        <begin position="442"/>
        <end position="505"/>
    </location>
</feature>
<dbReference type="AlphaFoldDB" id="A0A6A5VYB6"/>
<protein>
    <submittedName>
        <fullName evidence="2">Uncharacterized protein</fullName>
    </submittedName>
</protein>
<feature type="compositionally biased region" description="Basic residues" evidence="1">
    <location>
        <begin position="475"/>
        <end position="487"/>
    </location>
</feature>
<name>A0A6A5VYB6_9PLEO</name>
<organism evidence="2 3">
    <name type="scientific">Amniculicola lignicola CBS 123094</name>
    <dbReference type="NCBI Taxonomy" id="1392246"/>
    <lineage>
        <taxon>Eukaryota</taxon>
        <taxon>Fungi</taxon>
        <taxon>Dikarya</taxon>
        <taxon>Ascomycota</taxon>
        <taxon>Pezizomycotina</taxon>
        <taxon>Dothideomycetes</taxon>
        <taxon>Pleosporomycetidae</taxon>
        <taxon>Pleosporales</taxon>
        <taxon>Amniculicolaceae</taxon>
        <taxon>Amniculicola</taxon>
    </lineage>
</organism>
<gene>
    <name evidence="2" type="ORF">P154DRAFT_582275</name>
</gene>
<accession>A0A6A5VYB6</accession>
<sequence>MPPGDEAKPQNRKRKRIVEAVSATDAPQPTTKRRRGSRRQAFKTPPEFWDSLSQVPLCRRALREFNRRAVLPSAPEPPARSALEGDLVKQLERFARHGGPSLRDIRGYPEPEPEAVRKMSSSQSRPGTSRTGTGTGPSNASSRTTPRTRISSKDAAFEQGIIDADIHPYNRGPKPNEWKEINERLAQPRPSLSPSRFSEGAFEKFQLKNDEARSEDQVKSEVIPLITGETSIPSVHNRLFTNLATMTNDATSAAKPDYYDGSRPAELNQCVRNALKPYIVPSKRLHEPLLPNFFTEVKGPDGKASEMRLQAAYDAAHGARAMLEIQSYGQNGYNYDGNAYTLASTYHSGTGSLKMYAMHPTEPAEPDGKPQYHMTQLDGYDMTGNRTTHLAGRRAYRNGRELAEEYRKAAIARANEKANEMQDSAPASSFATEVTTLVSEASLGGSQSQASLTVQNDSETSTDELADANPPAKRSVSKTHRSSRQKRNTGGSNAQQSSSVATAQSEEWSWANGAFQCFQGQTLVKSQAQTPPDVWVYFDQTWPGEGGKKWRRWLSVTNQMEYH</sequence>
<feature type="region of interest" description="Disordered" evidence="1">
    <location>
        <begin position="94"/>
        <end position="152"/>
    </location>
</feature>
<dbReference type="Proteomes" id="UP000799779">
    <property type="component" value="Unassembled WGS sequence"/>
</dbReference>